<dbReference type="InterPro" id="IPR052017">
    <property type="entry name" value="TSUP"/>
</dbReference>
<evidence type="ECO:0000313" key="10">
    <source>
        <dbReference type="Proteomes" id="UP001172728"/>
    </source>
</evidence>
<evidence type="ECO:0000256" key="5">
    <source>
        <dbReference type="ARBA" id="ARBA00022692"/>
    </source>
</evidence>
<organism evidence="9 10">
    <name type="scientific">Demequina litoralis</name>
    <dbReference type="NCBI Taxonomy" id="3051660"/>
    <lineage>
        <taxon>Bacteria</taxon>
        <taxon>Bacillati</taxon>
        <taxon>Actinomycetota</taxon>
        <taxon>Actinomycetes</taxon>
        <taxon>Micrococcales</taxon>
        <taxon>Demequinaceae</taxon>
        <taxon>Demequina</taxon>
    </lineage>
</organism>
<name>A0ABT8G8T6_9MICO</name>
<evidence type="ECO:0000256" key="2">
    <source>
        <dbReference type="ARBA" id="ARBA00009142"/>
    </source>
</evidence>
<feature type="transmembrane region" description="Helical" evidence="8">
    <location>
        <begin position="193"/>
        <end position="214"/>
    </location>
</feature>
<keyword evidence="6 8" id="KW-1133">Transmembrane helix</keyword>
<evidence type="ECO:0000256" key="1">
    <source>
        <dbReference type="ARBA" id="ARBA00004651"/>
    </source>
</evidence>
<feature type="transmembrane region" description="Helical" evidence="8">
    <location>
        <begin position="220"/>
        <end position="243"/>
    </location>
</feature>
<comment type="subcellular location">
    <subcellularLocation>
        <location evidence="1 8">Cell membrane</location>
        <topology evidence="1 8">Multi-pass membrane protein</topology>
    </subcellularLocation>
</comment>
<gene>
    <name evidence="9" type="ORF">QQX09_06780</name>
</gene>
<proteinExistence type="inferred from homology"/>
<comment type="similarity">
    <text evidence="2 8">Belongs to the 4-toluene sulfonate uptake permease (TSUP) (TC 2.A.102) family.</text>
</comment>
<evidence type="ECO:0000256" key="3">
    <source>
        <dbReference type="ARBA" id="ARBA00022448"/>
    </source>
</evidence>
<dbReference type="Proteomes" id="UP001172728">
    <property type="component" value="Unassembled WGS sequence"/>
</dbReference>
<keyword evidence="10" id="KW-1185">Reference proteome</keyword>
<feature type="transmembrane region" description="Helical" evidence="8">
    <location>
        <begin position="162"/>
        <end position="181"/>
    </location>
</feature>
<accession>A0ABT8G8T6</accession>
<sequence>MTAAAWLAAGAVVALATVVQSATGMGFGIVAVPLLVLVAPQLGIGAVLAITVVVMIVAAWSERRWLHRGDLMRASVAAVPGIVAGTLIAHVTPAAATQVVVGAVVVAASALSLLAWRARMTPASVAVAGGLGGALTPIAALPGPPMAVVYRPDEVRTMRATLSAYFAVTSVLSLISLSLSAGRAGAGPLGLDALAGLALAPAVIVGAVAAAPLVRRIPAGAVRTAALILSLVSGAVLAARGIVA</sequence>
<feature type="transmembrane region" description="Helical" evidence="8">
    <location>
        <begin position="31"/>
        <end position="59"/>
    </location>
</feature>
<dbReference type="EMBL" id="JAUHPW010000004">
    <property type="protein sequence ID" value="MDN4475555.1"/>
    <property type="molecule type" value="Genomic_DNA"/>
</dbReference>
<evidence type="ECO:0000256" key="6">
    <source>
        <dbReference type="ARBA" id="ARBA00022989"/>
    </source>
</evidence>
<keyword evidence="3" id="KW-0813">Transport</keyword>
<feature type="transmembrane region" description="Helical" evidence="8">
    <location>
        <begin position="123"/>
        <end position="142"/>
    </location>
</feature>
<feature type="transmembrane region" description="Helical" evidence="8">
    <location>
        <begin position="95"/>
        <end position="116"/>
    </location>
</feature>
<dbReference type="Pfam" id="PF01925">
    <property type="entry name" value="TauE"/>
    <property type="match status" value="1"/>
</dbReference>
<dbReference type="PANTHER" id="PTHR30269:SF37">
    <property type="entry name" value="MEMBRANE TRANSPORTER PROTEIN"/>
    <property type="match status" value="1"/>
</dbReference>
<keyword evidence="5 8" id="KW-0812">Transmembrane</keyword>
<reference evidence="9" key="1">
    <citation type="submission" date="2023-06" db="EMBL/GenBank/DDBJ databases">
        <title>Sysu t00192.</title>
        <authorList>
            <person name="Gao L."/>
            <person name="Fang B.-Z."/>
            <person name="Li W.-J."/>
        </authorList>
    </citation>
    <scope>NUCLEOTIDE SEQUENCE</scope>
    <source>
        <strain evidence="9">SYSU T00192</strain>
    </source>
</reference>
<feature type="transmembrane region" description="Helical" evidence="8">
    <location>
        <begin position="71"/>
        <end position="89"/>
    </location>
</feature>
<evidence type="ECO:0000256" key="7">
    <source>
        <dbReference type="ARBA" id="ARBA00023136"/>
    </source>
</evidence>
<keyword evidence="7 8" id="KW-0472">Membrane</keyword>
<keyword evidence="4 8" id="KW-1003">Cell membrane</keyword>
<protein>
    <recommendedName>
        <fullName evidence="8">Probable membrane transporter protein</fullName>
    </recommendedName>
</protein>
<evidence type="ECO:0000256" key="8">
    <source>
        <dbReference type="RuleBase" id="RU363041"/>
    </source>
</evidence>
<comment type="caution">
    <text evidence="9">The sequence shown here is derived from an EMBL/GenBank/DDBJ whole genome shotgun (WGS) entry which is preliminary data.</text>
</comment>
<dbReference type="InterPro" id="IPR002781">
    <property type="entry name" value="TM_pro_TauE-like"/>
</dbReference>
<dbReference type="PANTHER" id="PTHR30269">
    <property type="entry name" value="TRANSMEMBRANE PROTEIN YFCA"/>
    <property type="match status" value="1"/>
</dbReference>
<dbReference type="RefSeq" id="WP_301132733.1">
    <property type="nucleotide sequence ID" value="NZ_JAUHPW010000004.1"/>
</dbReference>
<evidence type="ECO:0000256" key="4">
    <source>
        <dbReference type="ARBA" id="ARBA00022475"/>
    </source>
</evidence>
<evidence type="ECO:0000313" key="9">
    <source>
        <dbReference type="EMBL" id="MDN4475555.1"/>
    </source>
</evidence>